<feature type="region of interest" description="Disordered" evidence="7">
    <location>
        <begin position="110"/>
        <end position="150"/>
    </location>
</feature>
<evidence type="ECO:0000256" key="4">
    <source>
        <dbReference type="ARBA" id="ARBA00023175"/>
    </source>
</evidence>
<evidence type="ECO:0000256" key="1">
    <source>
        <dbReference type="ARBA" id="ARBA00022741"/>
    </source>
</evidence>
<evidence type="ECO:0000256" key="7">
    <source>
        <dbReference type="SAM" id="MobiDB-lite"/>
    </source>
</evidence>
<dbReference type="GO" id="GO:0005524">
    <property type="term" value="F:ATP binding"/>
    <property type="evidence" value="ECO:0007669"/>
    <property type="project" value="UniProtKB-UniRule"/>
</dbReference>
<feature type="region of interest" description="Disordered" evidence="7">
    <location>
        <begin position="361"/>
        <end position="396"/>
    </location>
</feature>
<keyword evidence="5 6" id="KW-0009">Actin-binding</keyword>
<dbReference type="SMART" id="SM00242">
    <property type="entry name" value="MYSc"/>
    <property type="match status" value="1"/>
</dbReference>
<evidence type="ECO:0000313" key="9">
    <source>
        <dbReference type="EMBL" id="CAE4587429.1"/>
    </source>
</evidence>
<dbReference type="EMBL" id="HBNS01005697">
    <property type="protein sequence ID" value="CAE4587429.1"/>
    <property type="molecule type" value="Transcribed_RNA"/>
</dbReference>
<proteinExistence type="inferred from homology"/>
<dbReference type="PANTHER" id="PTHR13140:SF706">
    <property type="entry name" value="DILUTE CLASS UNCONVENTIONAL MYOSIN, ISOFORM C"/>
    <property type="match status" value="1"/>
</dbReference>
<keyword evidence="3 6" id="KW-0518">Myosin</keyword>
<feature type="domain" description="Myosin motor" evidence="8">
    <location>
        <begin position="230"/>
        <end position="992"/>
    </location>
</feature>
<dbReference type="GO" id="GO:0016459">
    <property type="term" value="C:myosin complex"/>
    <property type="evidence" value="ECO:0007669"/>
    <property type="project" value="UniProtKB-KW"/>
</dbReference>
<protein>
    <recommendedName>
        <fullName evidence="8">Myosin motor domain-containing protein</fullName>
    </recommendedName>
</protein>
<comment type="similarity">
    <text evidence="6">Belongs to the TRAFAC class myosin-kinesin ATPase superfamily. Myosin family.</text>
</comment>
<dbReference type="GO" id="GO:0007015">
    <property type="term" value="P:actin filament organization"/>
    <property type="evidence" value="ECO:0007669"/>
    <property type="project" value="TreeGrafter"/>
</dbReference>
<keyword evidence="4 6" id="KW-0505">Motor protein</keyword>
<keyword evidence="1 6" id="KW-0547">Nucleotide-binding</keyword>
<dbReference type="Pfam" id="PF00063">
    <property type="entry name" value="Myosin_head"/>
    <property type="match status" value="1"/>
</dbReference>
<dbReference type="Gene3D" id="1.20.120.720">
    <property type="entry name" value="Myosin VI head, motor domain, U50 subdomain"/>
    <property type="match status" value="1"/>
</dbReference>
<feature type="compositionally biased region" description="Low complexity" evidence="7">
    <location>
        <begin position="18"/>
        <end position="32"/>
    </location>
</feature>
<dbReference type="GO" id="GO:0016020">
    <property type="term" value="C:membrane"/>
    <property type="evidence" value="ECO:0007669"/>
    <property type="project" value="TreeGrafter"/>
</dbReference>
<dbReference type="CDD" id="cd00124">
    <property type="entry name" value="MYSc"/>
    <property type="match status" value="1"/>
</dbReference>
<dbReference type="InterPro" id="IPR036961">
    <property type="entry name" value="Kinesin_motor_dom_sf"/>
</dbReference>
<evidence type="ECO:0000256" key="5">
    <source>
        <dbReference type="ARBA" id="ARBA00023203"/>
    </source>
</evidence>
<dbReference type="GO" id="GO:0051015">
    <property type="term" value="F:actin filament binding"/>
    <property type="evidence" value="ECO:0007669"/>
    <property type="project" value="TreeGrafter"/>
</dbReference>
<feature type="compositionally biased region" description="Low complexity" evidence="7">
    <location>
        <begin position="365"/>
        <end position="375"/>
    </location>
</feature>
<feature type="region of interest" description="Actin-binding" evidence="6">
    <location>
        <begin position="860"/>
        <end position="882"/>
    </location>
</feature>
<name>A0A6S8WDV1_9STRA</name>
<feature type="compositionally biased region" description="Low complexity" evidence="7">
    <location>
        <begin position="135"/>
        <end position="150"/>
    </location>
</feature>
<reference evidence="9" key="1">
    <citation type="submission" date="2021-01" db="EMBL/GenBank/DDBJ databases">
        <authorList>
            <person name="Corre E."/>
            <person name="Pelletier E."/>
            <person name="Niang G."/>
            <person name="Scheremetjew M."/>
            <person name="Finn R."/>
            <person name="Kale V."/>
            <person name="Holt S."/>
            <person name="Cochrane G."/>
            <person name="Meng A."/>
            <person name="Brown T."/>
            <person name="Cohen L."/>
        </authorList>
    </citation>
    <scope>NUCLEOTIDE SEQUENCE</scope>
    <source>
        <strain evidence="9">GSO104</strain>
    </source>
</reference>
<feature type="binding site" evidence="6">
    <location>
        <begin position="337"/>
        <end position="344"/>
    </location>
    <ligand>
        <name>ATP</name>
        <dbReference type="ChEBI" id="CHEBI:30616"/>
    </ligand>
</feature>
<dbReference type="PROSITE" id="PS51456">
    <property type="entry name" value="MYOSIN_MOTOR"/>
    <property type="match status" value="1"/>
</dbReference>
<organism evidence="9">
    <name type="scientific">Ditylum brightwellii</name>
    <dbReference type="NCBI Taxonomy" id="49249"/>
    <lineage>
        <taxon>Eukaryota</taxon>
        <taxon>Sar</taxon>
        <taxon>Stramenopiles</taxon>
        <taxon>Ochrophyta</taxon>
        <taxon>Bacillariophyta</taxon>
        <taxon>Mediophyceae</taxon>
        <taxon>Lithodesmiophycidae</taxon>
        <taxon>Lithodesmiales</taxon>
        <taxon>Lithodesmiaceae</taxon>
        <taxon>Ditylum</taxon>
    </lineage>
</organism>
<gene>
    <name evidence="9" type="ORF">DBRI00130_LOCUS4638</name>
</gene>
<evidence type="ECO:0000256" key="2">
    <source>
        <dbReference type="ARBA" id="ARBA00022840"/>
    </source>
</evidence>
<keyword evidence="2 6" id="KW-0067">ATP-binding</keyword>
<dbReference type="AlphaFoldDB" id="A0A6S8WDV1"/>
<dbReference type="PANTHER" id="PTHR13140">
    <property type="entry name" value="MYOSIN"/>
    <property type="match status" value="1"/>
</dbReference>
<dbReference type="SUPFAM" id="SSF52540">
    <property type="entry name" value="P-loop containing nucleoside triphosphate hydrolases"/>
    <property type="match status" value="1"/>
</dbReference>
<feature type="region of interest" description="Disordered" evidence="7">
    <location>
        <begin position="1"/>
        <end position="40"/>
    </location>
</feature>
<evidence type="ECO:0000259" key="8">
    <source>
        <dbReference type="PROSITE" id="PS51456"/>
    </source>
</evidence>
<dbReference type="Gene3D" id="1.10.10.820">
    <property type="match status" value="1"/>
</dbReference>
<dbReference type="Gene3D" id="1.20.58.530">
    <property type="match status" value="1"/>
</dbReference>
<dbReference type="InterPro" id="IPR027417">
    <property type="entry name" value="P-loop_NTPase"/>
</dbReference>
<evidence type="ECO:0000256" key="3">
    <source>
        <dbReference type="ARBA" id="ARBA00023123"/>
    </source>
</evidence>
<dbReference type="Gene3D" id="3.40.850.10">
    <property type="entry name" value="Kinesin motor domain"/>
    <property type="match status" value="1"/>
</dbReference>
<sequence>MAKQGITNGRCPSPPTSPLSSPRSRSNYSPGSPKSPPARLSVIRTESLDYVSSAVFVKDPTCGWRPAELQSQVHKSHGEAIVGLTPHTDIDYTQGYYKNAKAAARARRKSYGSRPQHSSSVVAVETAKAEKRQGSASWAPSWSSPSPNRPARSSILGACGSLPSLLPRCPSFSDTDGESICSATSSVCSTPPGAEPNTDRELLTCMTIDLEDYVKGELPLQDLDSLGDIYVRDDLSDIPFLHEASILYNLAARHSLQKPYTRAGVVIVAMNPFKWIDGLYSEEKREQYSERYVWNRVRCSTSSSSLGDPEPHVYEASSMAYRGLIIEGKDQSILVSGETGAGKTETVKILMSHLATFDPTKKQRSLSSSSLSSESFVENCDPSQTPPSPPRKSMNNKYLENINKSNQVVQRVIDANVLLEAFGNAKTPRNDNSSRFSKYTKLQFNLQYFGGATPACELAGSICETFLLEKSRVVTHMPSIGERTFHIFYQLLAAPDEYKASVWSGLSGRDASSFQYVGTPSTNVIENMTDASRWENVYNELKVVGITGDKLSTLMRALCVVLQLGNLVFEANPDNEDGSVITSAEELELLSDILGVSSDEILQSLTVRTVATSRETMQALRNTSNAKETRDALAKEIYAATFDWLVVAINDATCAEKNYKGEEKPEKFGVIALLDLFGFESFENNYFEQLCINHANERLQKKFTEDIFRSVNKEYEFEGIDLSDVVFNDNGDILKLIEGRLGLIDILNEECLRPMGSDSAFVNKIYANNKKVGSPLFSKRGFQSKEFGIHHYAGKVKYDASDIVMKNTDALPPDVINCVVKCNNSIIATKFQQRQNQIDKATTASTLKHLTVWTKFSNQLSKLMDSIAKTNTRYVRCMVPNKEKKPLVTDLRFTATQLHYAGIVSAVTISREAFPEKMDMDTVVERFSFMQSAYGKARHCKDDKSREKVTELLAFLLEDFAESTGDKSPFLCGKTRTYFKDGVLEYLEAKRILAFGLVAMKIQHAFRRRQLKLHSSATIIQCMVRQRNADRALLTARVLHEKDLKEESLRALRQQSSVTTLAKISRFRSFSFRSKEKNKEGMMRRIKQKITVIGMFSKKPKKKKRNINEQKNVD</sequence>
<evidence type="ECO:0000256" key="6">
    <source>
        <dbReference type="PROSITE-ProRule" id="PRU00782"/>
    </source>
</evidence>
<dbReference type="Gene3D" id="3.30.70.1590">
    <property type="match status" value="1"/>
</dbReference>
<dbReference type="GO" id="GO:0005737">
    <property type="term" value="C:cytoplasm"/>
    <property type="evidence" value="ECO:0007669"/>
    <property type="project" value="TreeGrafter"/>
</dbReference>
<dbReference type="GO" id="GO:0000146">
    <property type="term" value="F:microfilament motor activity"/>
    <property type="evidence" value="ECO:0007669"/>
    <property type="project" value="TreeGrafter"/>
</dbReference>
<dbReference type="PRINTS" id="PR00193">
    <property type="entry name" value="MYOSINHEAVY"/>
</dbReference>
<accession>A0A6S8WDV1</accession>
<dbReference type="InterPro" id="IPR001609">
    <property type="entry name" value="Myosin_head_motor_dom-like"/>
</dbReference>